<sequence>MQSPTDHATTAELQTFEYALEYAGEGENAAIVRTFLAGRPRYWQLTRQFTFEEDEAVLTGRSHLEFLGYHAGDVLRESRHPWWNLVGQYAAPDLFPLVEEVLREKGGSLEGWFSPQPEDDRHLFTCQAMWPACDIPRRPVDAFWLTARPETMRRALGGLSAAQISGLMCSPAEPVGALVDRRGRVVLTQEPHYPVGNLWNAYSPFYEIKPFRVACFADLWLATQHVERVQPLGLV</sequence>
<accession>A0ABT9MCX3</accession>
<organism evidence="1 2">
    <name type="scientific">Deinococcus enclensis</name>
    <dbReference type="NCBI Taxonomy" id="1049582"/>
    <lineage>
        <taxon>Bacteria</taxon>
        <taxon>Thermotogati</taxon>
        <taxon>Deinococcota</taxon>
        <taxon>Deinococci</taxon>
        <taxon>Deinococcales</taxon>
        <taxon>Deinococcaceae</taxon>
        <taxon>Deinococcus</taxon>
    </lineage>
</organism>
<proteinExistence type="predicted"/>
<reference evidence="1 2" key="1">
    <citation type="submission" date="2023-07" db="EMBL/GenBank/DDBJ databases">
        <title>Genomic Encyclopedia of Type Strains, Phase IV (KMG-IV): sequencing the most valuable type-strain genomes for metagenomic binning, comparative biology and taxonomic classification.</title>
        <authorList>
            <person name="Goeker M."/>
        </authorList>
    </citation>
    <scope>NUCLEOTIDE SEQUENCE [LARGE SCALE GENOMIC DNA]</scope>
    <source>
        <strain evidence="1 2">NIO-1023</strain>
    </source>
</reference>
<gene>
    <name evidence="1" type="ORF">QO006_001890</name>
</gene>
<keyword evidence="2" id="KW-1185">Reference proteome</keyword>
<name>A0ABT9MCX3_9DEIO</name>
<dbReference type="RefSeq" id="WP_307466003.1">
    <property type="nucleotide sequence ID" value="NZ_JAURUR010000004.1"/>
</dbReference>
<dbReference type="Proteomes" id="UP001232163">
    <property type="component" value="Unassembled WGS sequence"/>
</dbReference>
<evidence type="ECO:0000313" key="2">
    <source>
        <dbReference type="Proteomes" id="UP001232163"/>
    </source>
</evidence>
<protein>
    <submittedName>
        <fullName evidence="1">Uncharacterized protein</fullName>
    </submittedName>
</protein>
<comment type="caution">
    <text evidence="1">The sequence shown here is derived from an EMBL/GenBank/DDBJ whole genome shotgun (WGS) entry which is preliminary data.</text>
</comment>
<dbReference type="EMBL" id="JAURUR010000004">
    <property type="protein sequence ID" value="MDP9764465.1"/>
    <property type="molecule type" value="Genomic_DNA"/>
</dbReference>
<evidence type="ECO:0000313" key="1">
    <source>
        <dbReference type="EMBL" id="MDP9764465.1"/>
    </source>
</evidence>